<dbReference type="GO" id="GO:0004190">
    <property type="term" value="F:aspartic-type endopeptidase activity"/>
    <property type="evidence" value="ECO:0007669"/>
    <property type="project" value="InterPro"/>
</dbReference>
<sequence length="423" mass="43594">MIETIDGSFAPLSFATRAPGEGGIAVRLRNNNDFSYLASVLMGTPPQQIQMAASLSQNFISVASPPPGVNDVSFYNPSTSTSYAPGNATAAVQAISGGTVQGHFAGEICALKSATSALSFTYNASVLITDSAVTNDLYPLDARAILGYGVGAPTSAPAGSSLIGTFLPANFTNAVCGIELNHMDDPFPDGILTMGAVDPTVFTGAFTNVIVPQDSPTSWSIPFDTLTYLAKGLNQSVPGILSSVDIYHTGIKLTSDLARQIYSGIQDSKPISETLWSIPCTSKFPLTLSFAGQSFTIYERDTIVKQADGSCTGVVTGGANDIGQIGAPFLRNVYTQFGADKASDGSVTFSVGFAAKNLRQVTATSSATGKPISTVGPTATAPAIQSSASTTGTGIQSSAPRMLVRNFGLVLVAVIVLVAPTVL</sequence>
<dbReference type="HOGENOM" id="CLU_690873_0_0_1"/>
<dbReference type="InterPro" id="IPR033121">
    <property type="entry name" value="PEPTIDASE_A1"/>
</dbReference>
<evidence type="ECO:0000256" key="1">
    <source>
        <dbReference type="ARBA" id="ARBA00007447"/>
    </source>
</evidence>
<protein>
    <recommendedName>
        <fullName evidence="2">Peptidase A1 domain-containing protein</fullName>
    </recommendedName>
</protein>
<dbReference type="Pfam" id="PF00026">
    <property type="entry name" value="Asp"/>
    <property type="match status" value="1"/>
</dbReference>
<keyword evidence="4" id="KW-1185">Reference proteome</keyword>
<comment type="similarity">
    <text evidence="1">Belongs to the peptidase A1 family.</text>
</comment>
<dbReference type="GO" id="GO:0006508">
    <property type="term" value="P:proteolysis"/>
    <property type="evidence" value="ECO:0007669"/>
    <property type="project" value="InterPro"/>
</dbReference>
<dbReference type="AlphaFoldDB" id="A0A067T426"/>
<dbReference type="PROSITE" id="PS51767">
    <property type="entry name" value="PEPTIDASE_A1"/>
    <property type="match status" value="1"/>
</dbReference>
<dbReference type="Proteomes" id="UP000027222">
    <property type="component" value="Unassembled WGS sequence"/>
</dbReference>
<dbReference type="SUPFAM" id="SSF50630">
    <property type="entry name" value="Acid proteases"/>
    <property type="match status" value="1"/>
</dbReference>
<evidence type="ECO:0000313" key="4">
    <source>
        <dbReference type="Proteomes" id="UP000027222"/>
    </source>
</evidence>
<gene>
    <name evidence="3" type="ORF">GALMADRAFT_244844</name>
</gene>
<organism evidence="3 4">
    <name type="scientific">Galerina marginata (strain CBS 339.88)</name>
    <dbReference type="NCBI Taxonomy" id="685588"/>
    <lineage>
        <taxon>Eukaryota</taxon>
        <taxon>Fungi</taxon>
        <taxon>Dikarya</taxon>
        <taxon>Basidiomycota</taxon>
        <taxon>Agaricomycotina</taxon>
        <taxon>Agaricomycetes</taxon>
        <taxon>Agaricomycetidae</taxon>
        <taxon>Agaricales</taxon>
        <taxon>Agaricineae</taxon>
        <taxon>Strophariaceae</taxon>
        <taxon>Galerina</taxon>
    </lineage>
</organism>
<dbReference type="Gene3D" id="2.40.70.10">
    <property type="entry name" value="Acid Proteases"/>
    <property type="match status" value="2"/>
</dbReference>
<dbReference type="PANTHER" id="PTHR47966:SF51">
    <property type="entry name" value="BETA-SITE APP-CLEAVING ENZYME, ISOFORM A-RELATED"/>
    <property type="match status" value="1"/>
</dbReference>
<name>A0A067T426_GALM3</name>
<dbReference type="OrthoDB" id="2957025at2759"/>
<reference evidence="4" key="1">
    <citation type="journal article" date="2014" name="Proc. Natl. Acad. Sci. U.S.A.">
        <title>Extensive sampling of basidiomycete genomes demonstrates inadequacy of the white-rot/brown-rot paradigm for wood decay fungi.</title>
        <authorList>
            <person name="Riley R."/>
            <person name="Salamov A.A."/>
            <person name="Brown D.W."/>
            <person name="Nagy L.G."/>
            <person name="Floudas D."/>
            <person name="Held B.W."/>
            <person name="Levasseur A."/>
            <person name="Lombard V."/>
            <person name="Morin E."/>
            <person name="Otillar R."/>
            <person name="Lindquist E.A."/>
            <person name="Sun H."/>
            <person name="LaButti K.M."/>
            <person name="Schmutz J."/>
            <person name="Jabbour D."/>
            <person name="Luo H."/>
            <person name="Baker S.E."/>
            <person name="Pisabarro A.G."/>
            <person name="Walton J.D."/>
            <person name="Blanchette R.A."/>
            <person name="Henrissat B."/>
            <person name="Martin F."/>
            <person name="Cullen D."/>
            <person name="Hibbett D.S."/>
            <person name="Grigoriev I.V."/>
        </authorList>
    </citation>
    <scope>NUCLEOTIDE SEQUENCE [LARGE SCALE GENOMIC DNA]</scope>
    <source>
        <strain evidence="4">CBS 339.88</strain>
    </source>
</reference>
<evidence type="ECO:0000313" key="3">
    <source>
        <dbReference type="EMBL" id="KDR77876.1"/>
    </source>
</evidence>
<dbReference type="InterPro" id="IPR021109">
    <property type="entry name" value="Peptidase_aspartic_dom_sf"/>
</dbReference>
<dbReference type="InterPro" id="IPR001461">
    <property type="entry name" value="Aspartic_peptidase_A1"/>
</dbReference>
<accession>A0A067T426</accession>
<evidence type="ECO:0000259" key="2">
    <source>
        <dbReference type="PROSITE" id="PS51767"/>
    </source>
</evidence>
<proteinExistence type="inferred from homology"/>
<dbReference type="EMBL" id="KL142375">
    <property type="protein sequence ID" value="KDR77876.1"/>
    <property type="molecule type" value="Genomic_DNA"/>
</dbReference>
<dbReference type="PANTHER" id="PTHR47966">
    <property type="entry name" value="BETA-SITE APP-CLEAVING ENZYME, ISOFORM A-RELATED"/>
    <property type="match status" value="1"/>
</dbReference>
<feature type="domain" description="Peptidase A1" evidence="2">
    <location>
        <begin position="36"/>
        <end position="350"/>
    </location>
</feature>